<proteinExistence type="inferred from homology"/>
<dbReference type="AlphaFoldDB" id="A0A366D8U6"/>
<protein>
    <submittedName>
        <fullName evidence="3">Uncharacterized protein YndB with AHSA1/START domain</fullName>
    </submittedName>
</protein>
<evidence type="ECO:0000256" key="1">
    <source>
        <dbReference type="ARBA" id="ARBA00006817"/>
    </source>
</evidence>
<dbReference type="Gene3D" id="3.30.530.20">
    <property type="match status" value="1"/>
</dbReference>
<dbReference type="Proteomes" id="UP000252586">
    <property type="component" value="Unassembled WGS sequence"/>
</dbReference>
<name>A0A366D8U6_9NOCA</name>
<dbReference type="InterPro" id="IPR023393">
    <property type="entry name" value="START-like_dom_sf"/>
</dbReference>
<dbReference type="RefSeq" id="WP_067514100.1">
    <property type="nucleotide sequence ID" value="NZ_CP107943.1"/>
</dbReference>
<comment type="similarity">
    <text evidence="1">Belongs to the AHA1 family.</text>
</comment>
<comment type="caution">
    <text evidence="3">The sequence shown here is derived from an EMBL/GenBank/DDBJ whole genome shotgun (WGS) entry which is preliminary data.</text>
</comment>
<dbReference type="STRING" id="1210090.GCA_001613185_06532"/>
<reference evidence="3 4" key="1">
    <citation type="submission" date="2018-06" db="EMBL/GenBank/DDBJ databases">
        <title>Genomic Encyclopedia of Type Strains, Phase IV (KMG-IV): sequencing the most valuable type-strain genomes for metagenomic binning, comparative biology and taxonomic classification.</title>
        <authorList>
            <person name="Goeker M."/>
        </authorList>
    </citation>
    <scope>NUCLEOTIDE SEQUENCE [LARGE SCALE GENOMIC DNA]</scope>
    <source>
        <strain evidence="3 4">DSM 44599</strain>
    </source>
</reference>
<accession>A0A366D8U6</accession>
<organism evidence="3 4">
    <name type="scientific">Nocardia puris</name>
    <dbReference type="NCBI Taxonomy" id="208602"/>
    <lineage>
        <taxon>Bacteria</taxon>
        <taxon>Bacillati</taxon>
        <taxon>Actinomycetota</taxon>
        <taxon>Actinomycetes</taxon>
        <taxon>Mycobacteriales</taxon>
        <taxon>Nocardiaceae</taxon>
        <taxon>Nocardia</taxon>
    </lineage>
</organism>
<evidence type="ECO:0000313" key="4">
    <source>
        <dbReference type="Proteomes" id="UP000252586"/>
    </source>
</evidence>
<dbReference type="SUPFAM" id="SSF55961">
    <property type="entry name" value="Bet v1-like"/>
    <property type="match status" value="1"/>
</dbReference>
<dbReference type="EMBL" id="QNRE01000013">
    <property type="protein sequence ID" value="RBO86471.1"/>
    <property type="molecule type" value="Genomic_DNA"/>
</dbReference>
<keyword evidence="4" id="KW-1185">Reference proteome</keyword>
<evidence type="ECO:0000259" key="2">
    <source>
        <dbReference type="Pfam" id="PF08327"/>
    </source>
</evidence>
<sequence>MSAQNVHTEAVSPPHPALDVRHHSFTLTRHFDAPTASVFAAFADEPIRRRWFRLPGSDATYRHEFRVGGGEEAHSTFAVLDSPPERLTYRSHYLDIVADRRIVFAYESTVDDIPRWASLATILFADDTPGTSLLTWTEQVTFLARTGDGSADFPHLRGGTTLRLNGLAAALGPRR</sequence>
<feature type="domain" description="Activator of Hsp90 ATPase homologue 1/2-like C-terminal" evidence="2">
    <location>
        <begin position="32"/>
        <end position="141"/>
    </location>
</feature>
<dbReference type="InterPro" id="IPR013538">
    <property type="entry name" value="ASHA1/2-like_C"/>
</dbReference>
<evidence type="ECO:0000313" key="3">
    <source>
        <dbReference type="EMBL" id="RBO86471.1"/>
    </source>
</evidence>
<dbReference type="Pfam" id="PF08327">
    <property type="entry name" value="AHSA1"/>
    <property type="match status" value="1"/>
</dbReference>
<gene>
    <name evidence="3" type="ORF">DFR74_11313</name>
</gene>